<dbReference type="EMBL" id="KV417480">
    <property type="protein sequence ID" value="KZP34259.1"/>
    <property type="molecule type" value="Genomic_DNA"/>
</dbReference>
<feature type="compositionally biased region" description="Basic and acidic residues" evidence="1">
    <location>
        <begin position="43"/>
        <end position="57"/>
    </location>
</feature>
<feature type="compositionally biased region" description="Basic and acidic residues" evidence="1">
    <location>
        <begin position="208"/>
        <end position="223"/>
    </location>
</feature>
<feature type="compositionally biased region" description="Polar residues" evidence="1">
    <location>
        <begin position="285"/>
        <end position="295"/>
    </location>
</feature>
<feature type="region of interest" description="Disordered" evidence="1">
    <location>
        <begin position="282"/>
        <end position="354"/>
    </location>
</feature>
<evidence type="ECO:0000256" key="1">
    <source>
        <dbReference type="SAM" id="MobiDB-lite"/>
    </source>
</evidence>
<reference evidence="2" key="1">
    <citation type="journal article" date="2016" name="Mol. Biol. Evol.">
        <title>Comparative Genomics of Early-Diverging Mushroom-Forming Fungi Provides Insights into the Origins of Lignocellulose Decay Capabilities.</title>
        <authorList>
            <person name="Nagy L.G."/>
            <person name="Riley R."/>
            <person name="Tritt A."/>
            <person name="Adam C."/>
            <person name="Daum C."/>
            <person name="Floudas D."/>
            <person name="Sun H."/>
            <person name="Yadav J.S."/>
            <person name="Pangilinan J."/>
            <person name="Larsson K.H."/>
            <person name="Matsuura K."/>
            <person name="Barry K."/>
            <person name="Labutti K."/>
            <person name="Kuo R."/>
            <person name="Ohm R.A."/>
            <person name="Bhattacharya S.S."/>
            <person name="Shirouzu T."/>
            <person name="Yoshinaga Y."/>
            <person name="Martin F.M."/>
            <person name="Grigoriev I.V."/>
            <person name="Hibbett D.S."/>
        </authorList>
    </citation>
    <scope>NUCLEOTIDE SEQUENCE [LARGE SCALE GENOMIC DNA]</scope>
    <source>
        <strain evidence="2">CBS 109695</strain>
    </source>
</reference>
<feature type="compositionally biased region" description="Polar residues" evidence="1">
    <location>
        <begin position="154"/>
        <end position="163"/>
    </location>
</feature>
<feature type="compositionally biased region" description="Basic residues" evidence="1">
    <location>
        <begin position="226"/>
        <end position="239"/>
    </location>
</feature>
<feature type="compositionally biased region" description="Low complexity" evidence="1">
    <location>
        <begin position="296"/>
        <end position="308"/>
    </location>
</feature>
<feature type="region of interest" description="Disordered" evidence="1">
    <location>
        <begin position="367"/>
        <end position="394"/>
    </location>
</feature>
<evidence type="ECO:0000313" key="2">
    <source>
        <dbReference type="EMBL" id="KZP34259.1"/>
    </source>
</evidence>
<proteinExistence type="predicted"/>
<sequence length="436" mass="46690">MPTTKRQNAPALSRHGRSSSGGAGKAGLNLQFTTQKDPSTAKLQEKMKKNGYGHEQRNPSFPRVSSGIRPAPSKELPPPVARKHSQPPSNAKAGASKQKPGFSITAAGDEEEDEWMSSEAGSEAVSPEESSDDEPSPERSRTPVETAKPAPSAQKETALQTATPRAESSMLPRVATIVPPPVVEPQAPAPMKRAPSEVHAPDYFTQRQKPEPAHKESRSEHTSPTHTHHHRHEHSKHSAVTRPPSTHSIRADVSLRPHPLIRGHSYGQGVALGGPVKPTPLAPLTFTSGSPVAQMSTSPPGLSTSPTSVRTAYGPQSSPTRRTSVSSAQSAATLPVTPPQMPNKVPDRSRTLSTMSNSSFAALSSLAHLPAASSRPPTPQQYTSQFPHADPHHHLESMHPLLPPPYLCTHLTVLATRSPIREAFDRVARAKQSTRA</sequence>
<gene>
    <name evidence="2" type="ORF">FIBSPDRAFT_846365</name>
</gene>
<feature type="compositionally biased region" description="Polar residues" evidence="1">
    <location>
        <begin position="30"/>
        <end position="42"/>
    </location>
</feature>
<name>A0A166WZ16_9AGAM</name>
<dbReference type="AlphaFoldDB" id="A0A166WZ16"/>
<accession>A0A166WZ16</accession>
<organism evidence="2">
    <name type="scientific">Athelia psychrophila</name>
    <dbReference type="NCBI Taxonomy" id="1759441"/>
    <lineage>
        <taxon>Eukaryota</taxon>
        <taxon>Fungi</taxon>
        <taxon>Dikarya</taxon>
        <taxon>Basidiomycota</taxon>
        <taxon>Agaricomycotina</taxon>
        <taxon>Agaricomycetes</taxon>
        <taxon>Agaricomycetidae</taxon>
        <taxon>Atheliales</taxon>
        <taxon>Atheliaceae</taxon>
        <taxon>Athelia</taxon>
    </lineage>
</organism>
<dbReference type="OrthoDB" id="3219024at2759"/>
<feature type="compositionally biased region" description="Polar residues" evidence="1">
    <location>
        <begin position="314"/>
        <end position="332"/>
    </location>
</feature>
<protein>
    <submittedName>
        <fullName evidence="2">Uncharacterized protein</fullName>
    </submittedName>
</protein>
<feature type="region of interest" description="Disordered" evidence="1">
    <location>
        <begin position="1"/>
        <end position="249"/>
    </location>
</feature>
<dbReference type="STRING" id="436010.A0A166WZ16"/>